<dbReference type="EMBL" id="CP003340">
    <property type="protein sequence ID" value="AFC73693.1"/>
    <property type="molecule type" value="Genomic_DNA"/>
</dbReference>
<dbReference type="KEGG" id="rmo:MCI_04245"/>
<dbReference type="AlphaFoldDB" id="H8KB27"/>
<protein>
    <submittedName>
        <fullName evidence="1">Uncharacterized protein</fullName>
    </submittedName>
</protein>
<sequence>MAVGVKDRENKLVIHADKTPALNRTYWANWFGQVRKPKFILISIINLNAVGA</sequence>
<accession>H8KB27</accession>
<dbReference type="HOGENOM" id="CLU_3084259_0_0_5"/>
<keyword evidence="2" id="KW-1185">Reference proteome</keyword>
<gene>
    <name evidence="1" type="ordered locus">MCI_04245</name>
</gene>
<proteinExistence type="predicted"/>
<dbReference type="Proteomes" id="UP000008008">
    <property type="component" value="Chromosome"/>
</dbReference>
<name>H8KB27_RICMS</name>
<organism evidence="1 2">
    <name type="scientific">Rickettsia montanensis (strain OSU 85-930)</name>
    <dbReference type="NCBI Taxonomy" id="1105114"/>
    <lineage>
        <taxon>Bacteria</taxon>
        <taxon>Pseudomonadati</taxon>
        <taxon>Pseudomonadota</taxon>
        <taxon>Alphaproteobacteria</taxon>
        <taxon>Rickettsiales</taxon>
        <taxon>Rickettsiaceae</taxon>
        <taxon>Rickettsieae</taxon>
        <taxon>Rickettsia</taxon>
        <taxon>spotted fever group</taxon>
    </lineage>
</organism>
<reference evidence="2" key="1">
    <citation type="submission" date="2012-02" db="EMBL/GenBank/DDBJ databases">
        <title>Complete genome sequence of Rickettsia montanensis strain OSU 85-930.</title>
        <authorList>
            <person name="Johnson S.L."/>
            <person name="Munk A.C."/>
            <person name="Han S."/>
            <person name="Bruce D.C."/>
            <person name="Dasch G.A."/>
        </authorList>
    </citation>
    <scope>NUCLEOTIDE SEQUENCE [LARGE SCALE GENOMIC DNA]</scope>
    <source>
        <strain evidence="2">OSU 85-930</strain>
    </source>
</reference>
<evidence type="ECO:0000313" key="2">
    <source>
        <dbReference type="Proteomes" id="UP000008008"/>
    </source>
</evidence>
<evidence type="ECO:0000313" key="1">
    <source>
        <dbReference type="EMBL" id="AFC73693.1"/>
    </source>
</evidence>